<dbReference type="GO" id="GO:0004803">
    <property type="term" value="F:transposase activity"/>
    <property type="evidence" value="ECO:0007669"/>
    <property type="project" value="InterPro"/>
</dbReference>
<dbReference type="NCBIfam" id="NF033573">
    <property type="entry name" value="transpos_IS200"/>
    <property type="match status" value="1"/>
</dbReference>
<dbReference type="Gene3D" id="3.30.70.1290">
    <property type="entry name" value="Transposase IS200-like"/>
    <property type="match status" value="1"/>
</dbReference>
<proteinExistence type="predicted"/>
<dbReference type="RefSeq" id="WP_315910048.1">
    <property type="nucleotide sequence ID" value="NZ_JAOPKC010000024.1"/>
</dbReference>
<accession>A0AAE3LFZ9</accession>
<evidence type="ECO:0000259" key="1">
    <source>
        <dbReference type="SMART" id="SM01321"/>
    </source>
</evidence>
<dbReference type="InterPro" id="IPR002686">
    <property type="entry name" value="Transposase_17"/>
</dbReference>
<dbReference type="AlphaFoldDB" id="A0AAE3LFZ9"/>
<dbReference type="Proteomes" id="UP001208186">
    <property type="component" value="Unassembled WGS sequence"/>
</dbReference>
<comment type="caution">
    <text evidence="3">The sequence shown here is derived from an EMBL/GenBank/DDBJ whole genome shotgun (WGS) entry which is preliminary data.</text>
</comment>
<dbReference type="GO" id="GO:0006313">
    <property type="term" value="P:DNA transposition"/>
    <property type="evidence" value="ECO:0007669"/>
    <property type="project" value="InterPro"/>
</dbReference>
<organism evidence="3 5">
    <name type="scientific">Halapricum hydrolyticum</name>
    <dbReference type="NCBI Taxonomy" id="2979991"/>
    <lineage>
        <taxon>Archaea</taxon>
        <taxon>Methanobacteriati</taxon>
        <taxon>Methanobacteriota</taxon>
        <taxon>Stenosarchaea group</taxon>
        <taxon>Halobacteria</taxon>
        <taxon>Halobacteriales</taxon>
        <taxon>Haloarculaceae</taxon>
        <taxon>Halapricum</taxon>
    </lineage>
</organism>
<dbReference type="GO" id="GO:0003677">
    <property type="term" value="F:DNA binding"/>
    <property type="evidence" value="ECO:0007669"/>
    <property type="project" value="InterPro"/>
</dbReference>
<dbReference type="PANTHER" id="PTHR33360:SF2">
    <property type="entry name" value="TRANSPOSASE FOR INSERTION SEQUENCE ELEMENT IS200"/>
    <property type="match status" value="1"/>
</dbReference>
<dbReference type="Pfam" id="PF01797">
    <property type="entry name" value="Y1_Tnp"/>
    <property type="match status" value="1"/>
</dbReference>
<name>A0AAE3LFZ9_9EURY</name>
<dbReference type="EMBL" id="JAOPKC010000024">
    <property type="protein sequence ID" value="MCU4719287.1"/>
    <property type="molecule type" value="Genomic_DNA"/>
</dbReference>
<dbReference type="EMBL" id="JAOPKD010000021">
    <property type="protein sequence ID" value="MCU4728162.1"/>
    <property type="molecule type" value="Genomic_DNA"/>
</dbReference>
<dbReference type="SMART" id="SM01321">
    <property type="entry name" value="Y1_Tnp"/>
    <property type="match status" value="1"/>
</dbReference>
<dbReference type="Proteomes" id="UP001209746">
    <property type="component" value="Unassembled WGS sequence"/>
</dbReference>
<keyword evidence="4" id="KW-1185">Reference proteome</keyword>
<protein>
    <submittedName>
        <fullName evidence="3">IS200/IS605 family transposase</fullName>
    </submittedName>
</protein>
<evidence type="ECO:0000313" key="2">
    <source>
        <dbReference type="EMBL" id="MCU4719287.1"/>
    </source>
</evidence>
<dbReference type="SUPFAM" id="SSF143422">
    <property type="entry name" value="Transposase IS200-like"/>
    <property type="match status" value="1"/>
</dbReference>
<evidence type="ECO:0000313" key="3">
    <source>
        <dbReference type="EMBL" id="MCU4728162.1"/>
    </source>
</evidence>
<dbReference type="PANTHER" id="PTHR33360">
    <property type="entry name" value="TRANSPOSASE FOR INSERTION SEQUENCE ELEMENT IS200"/>
    <property type="match status" value="1"/>
</dbReference>
<gene>
    <name evidence="3" type="primary">tnpA</name>
    <name evidence="3" type="ORF">OB914_14490</name>
    <name evidence="2" type="ORF">OB916_14640</name>
</gene>
<reference evidence="3" key="1">
    <citation type="submission" date="2023-02" db="EMBL/GenBank/DDBJ databases">
        <title>Enrichment on poylsaccharides allowed isolation of novel metabolic and taxonomic groups of Haloarchaea.</title>
        <authorList>
            <person name="Sorokin D.Y."/>
            <person name="Elcheninov A.G."/>
            <person name="Khizhniak T.V."/>
            <person name="Kolganova T.V."/>
            <person name="Kublanov I.V."/>
        </authorList>
    </citation>
    <scope>NUCLEOTIDE SEQUENCE</scope>
    <source>
        <strain evidence="2 4">HArc-curdl5-1</strain>
        <strain evidence="3">HArc-curdl7</strain>
    </source>
</reference>
<evidence type="ECO:0000313" key="4">
    <source>
        <dbReference type="Proteomes" id="UP001208186"/>
    </source>
</evidence>
<feature type="domain" description="Transposase IS200-like" evidence="1">
    <location>
        <begin position="9"/>
        <end position="121"/>
    </location>
</feature>
<sequence>MVKSTRHAVYELYYHIVFIPKYREPRLTGATADRLRSIFEEICDDKDLELVEAEIMPDHVHLFIGSPPRNAPSLIVNWVKGISARWYNERFPDRIKWTRSYYAGSAGSVSKDAVEQYIQEQTEQQA</sequence>
<dbReference type="InterPro" id="IPR036515">
    <property type="entry name" value="Transposase_17_sf"/>
</dbReference>
<evidence type="ECO:0000313" key="5">
    <source>
        <dbReference type="Proteomes" id="UP001209746"/>
    </source>
</evidence>